<dbReference type="Gene3D" id="2.60.120.260">
    <property type="entry name" value="Galactose-binding domain-like"/>
    <property type="match status" value="1"/>
</dbReference>
<dbReference type="GO" id="GO:0008270">
    <property type="term" value="F:zinc ion binding"/>
    <property type="evidence" value="ECO:0007669"/>
    <property type="project" value="InterPro"/>
</dbReference>
<dbReference type="InterPro" id="IPR002502">
    <property type="entry name" value="Amidase_domain"/>
</dbReference>
<accession>A0A5C6JWV0</accession>
<feature type="compositionally biased region" description="Low complexity" evidence="2">
    <location>
        <begin position="187"/>
        <end position="215"/>
    </location>
</feature>
<feature type="compositionally biased region" description="Low complexity" evidence="2">
    <location>
        <begin position="159"/>
        <end position="173"/>
    </location>
</feature>
<dbReference type="GO" id="GO:0008745">
    <property type="term" value="F:N-acetylmuramoyl-L-alanine amidase activity"/>
    <property type="evidence" value="ECO:0007669"/>
    <property type="project" value="InterPro"/>
</dbReference>
<feature type="region of interest" description="Disordered" evidence="2">
    <location>
        <begin position="187"/>
        <end position="306"/>
    </location>
</feature>
<evidence type="ECO:0000256" key="2">
    <source>
        <dbReference type="SAM" id="MobiDB-lite"/>
    </source>
</evidence>
<dbReference type="InterPro" id="IPR036505">
    <property type="entry name" value="Amidase/PGRP_sf"/>
</dbReference>
<dbReference type="PANTHER" id="PTHR11022">
    <property type="entry name" value="PEPTIDOGLYCAN RECOGNITION PROTEIN"/>
    <property type="match status" value="1"/>
</dbReference>
<dbReference type="CDD" id="cd06583">
    <property type="entry name" value="PGRP"/>
    <property type="match status" value="1"/>
</dbReference>
<dbReference type="InterPro" id="IPR015510">
    <property type="entry name" value="PGRP"/>
</dbReference>
<dbReference type="Pfam" id="PF01510">
    <property type="entry name" value="Amidase_2"/>
    <property type="match status" value="1"/>
</dbReference>
<dbReference type="InterPro" id="IPR006619">
    <property type="entry name" value="PGRP_domain_met/bac"/>
</dbReference>
<evidence type="ECO:0000313" key="4">
    <source>
        <dbReference type="EMBL" id="TWV49628.1"/>
    </source>
</evidence>
<gene>
    <name evidence="4" type="ORF">FRZ03_12470</name>
</gene>
<evidence type="ECO:0000256" key="1">
    <source>
        <dbReference type="ARBA" id="ARBA00007553"/>
    </source>
</evidence>
<keyword evidence="5" id="KW-1185">Reference proteome</keyword>
<organism evidence="4 5">
    <name type="scientific">Streptomyces misionensis</name>
    <dbReference type="NCBI Taxonomy" id="67331"/>
    <lineage>
        <taxon>Bacteria</taxon>
        <taxon>Bacillati</taxon>
        <taxon>Actinomycetota</taxon>
        <taxon>Actinomycetes</taxon>
        <taxon>Kitasatosporales</taxon>
        <taxon>Streptomycetaceae</taxon>
        <taxon>Streptomyces</taxon>
    </lineage>
</organism>
<dbReference type="SMART" id="SM00701">
    <property type="entry name" value="PGRP"/>
    <property type="match status" value="1"/>
</dbReference>
<dbReference type="RefSeq" id="WP_146465206.1">
    <property type="nucleotide sequence ID" value="NZ_VOGW01000069.1"/>
</dbReference>
<protein>
    <submittedName>
        <fullName evidence="4">N-acetylmuramoyl-L-alanine amidase</fullName>
    </submittedName>
</protein>
<comment type="caution">
    <text evidence="4">The sequence shown here is derived from an EMBL/GenBank/DDBJ whole genome shotgun (WGS) entry which is preliminary data.</text>
</comment>
<comment type="similarity">
    <text evidence="1">Belongs to the N-acetylmuramoyl-L-alanine amidase 2 family.</text>
</comment>
<dbReference type="SUPFAM" id="SSF55846">
    <property type="entry name" value="N-acetylmuramoyl-L-alanine amidase-like"/>
    <property type="match status" value="1"/>
</dbReference>
<dbReference type="Proteomes" id="UP000320481">
    <property type="component" value="Unassembled WGS sequence"/>
</dbReference>
<feature type="region of interest" description="Disordered" evidence="2">
    <location>
        <begin position="145"/>
        <end position="173"/>
    </location>
</feature>
<dbReference type="Gene3D" id="3.40.80.10">
    <property type="entry name" value="Peptidoglycan recognition protein-like"/>
    <property type="match status" value="1"/>
</dbReference>
<dbReference type="GO" id="GO:0009253">
    <property type="term" value="P:peptidoglycan catabolic process"/>
    <property type="evidence" value="ECO:0007669"/>
    <property type="project" value="InterPro"/>
</dbReference>
<dbReference type="PANTHER" id="PTHR11022:SF41">
    <property type="entry name" value="PEPTIDOGLYCAN-RECOGNITION PROTEIN LC-RELATED"/>
    <property type="match status" value="1"/>
</dbReference>
<name>A0A5C6JWV0_9ACTN</name>
<sequence>MATGVVLVGGAGAAVALHASSGGGDTAGARQPRVVHTSVDSLGLTGASADERELGARSTKPFRMLAVSWSDARARLDGTVQVRTRSSATGRWSAWQKLAAADALPDPAEQDRAGVRGATAPLWTAPSDGVQVRVRGGHGAHALPTGLTVDLVDPDSAHSASRSQDGGQAAGAATPALEPAAFSVADDATPTQTPTDTASSAPEDTPTAADSAPASPSDPAPASPGSDTPEPPSGSPTTAPVPSSPDASSAAPTTTAPSTPPSTPGYLPSLSEAYPSCPGASSAPQTAPSPMPAAPRTTTVPAPPMVSRAGWGADECARDAGYPDYGSTVKVVFVHHTDTTNAYSCADSPAIVRSLYALHLHQGWRDIGYNFLVDKCGTIFEGRFGGAALPVVGAQTYGFNTDSMGIAAIGTYTDLSGGDSASSTIPGAAPTQAMLGSIARITAWKLGMSGISPTATSTLTEGAKDSYGFTYGKAYTLNAVSGHRNGFATDCPGNQLYAKLADVRSYAAGPATGLAVTGVDGPYGTAKAGTAYVTGTKATVRWTTSTPATLLSGTEVLVDGTPAAKVPGSASSAAVTLAAGRHTVQVRATHITSKAATSAPVTVIADTTRPTYPTAPSVALRTGTVNTAGIPVTVSWKAADDNGLHAQAATSPTAATLTSSATGWSTTAKAATSTQFALKATDLAGNTATASVTRTATLVQESAAKATGSWAKRSGTSYLGGYSTSSSTAGATLTWTFKGRSVSWIASRASTSGQVKVYLDGTYQSTVDLKSATTLYRQAMWTKSWSTSAQHTVKIVVVGTSGRPTVTTDGIAVLD</sequence>
<reference evidence="4" key="1">
    <citation type="journal article" date="2019" name="Microbiol. Resour. Announc.">
        <title>Draft Genomic Sequences of Streptomyces misionensis and Streptomyces albidoflavus, bacteria applied for phytopathogen biocontrol.</title>
        <authorList>
            <person name="Pylro V."/>
            <person name="Dias A."/>
            <person name="Andreote F."/>
            <person name="Varani A."/>
            <person name="Andreote C."/>
            <person name="Bernardo E."/>
            <person name="Martins T."/>
        </authorList>
    </citation>
    <scope>NUCLEOTIDE SEQUENCE [LARGE SCALE GENOMIC DNA]</scope>
    <source>
        <strain evidence="4">66</strain>
    </source>
</reference>
<evidence type="ECO:0000259" key="3">
    <source>
        <dbReference type="SMART" id="SM00701"/>
    </source>
</evidence>
<evidence type="ECO:0000313" key="5">
    <source>
        <dbReference type="Proteomes" id="UP000320481"/>
    </source>
</evidence>
<proteinExistence type="inferred from homology"/>
<feature type="compositionally biased region" description="Low complexity" evidence="2">
    <location>
        <begin position="235"/>
        <end position="257"/>
    </location>
</feature>
<dbReference type="EMBL" id="VOGW01000069">
    <property type="protein sequence ID" value="TWV49628.1"/>
    <property type="molecule type" value="Genomic_DNA"/>
</dbReference>
<feature type="domain" description="Peptidoglycan recognition protein family" evidence="3">
    <location>
        <begin position="303"/>
        <end position="464"/>
    </location>
</feature>
<dbReference type="AlphaFoldDB" id="A0A5C6JWV0"/>